<dbReference type="SMART" id="SM00589">
    <property type="entry name" value="PRY"/>
    <property type="match status" value="1"/>
</dbReference>
<dbReference type="InterPro" id="IPR043136">
    <property type="entry name" value="B30.2/SPRY_sf"/>
</dbReference>
<feature type="domain" description="RING-type" evidence="6">
    <location>
        <begin position="14"/>
        <end position="54"/>
    </location>
</feature>
<dbReference type="InterPro" id="IPR000315">
    <property type="entry name" value="Znf_B-box"/>
</dbReference>
<dbReference type="PROSITE" id="PS00518">
    <property type="entry name" value="ZF_RING_1"/>
    <property type="match status" value="1"/>
</dbReference>
<keyword evidence="1" id="KW-0479">Metal-binding</keyword>
<dbReference type="Bgee" id="ENSORLG00000029118">
    <property type="expression patterns" value="Expressed in intestine and 7 other cell types or tissues"/>
</dbReference>
<feature type="domain" description="B box-type" evidence="7">
    <location>
        <begin position="92"/>
        <end position="132"/>
    </location>
</feature>
<dbReference type="SMART" id="SM00449">
    <property type="entry name" value="SPRY"/>
    <property type="match status" value="1"/>
</dbReference>
<evidence type="ECO:0000259" key="6">
    <source>
        <dbReference type="PROSITE" id="PS50089"/>
    </source>
</evidence>
<dbReference type="InterPro" id="IPR027370">
    <property type="entry name" value="Znf-RING_euk"/>
</dbReference>
<evidence type="ECO:0000259" key="7">
    <source>
        <dbReference type="PROSITE" id="PS50119"/>
    </source>
</evidence>
<dbReference type="InterPro" id="IPR001841">
    <property type="entry name" value="Znf_RING"/>
</dbReference>
<dbReference type="InterPro" id="IPR003879">
    <property type="entry name" value="Butyrophylin_SPRY"/>
</dbReference>
<evidence type="ECO:0000259" key="8">
    <source>
        <dbReference type="PROSITE" id="PS50188"/>
    </source>
</evidence>
<dbReference type="PRINTS" id="PR01407">
    <property type="entry name" value="BUTYPHLNCDUF"/>
</dbReference>
<dbReference type="PROSITE" id="PS50188">
    <property type="entry name" value="B302_SPRY"/>
    <property type="match status" value="1"/>
</dbReference>
<dbReference type="PROSITE" id="PS50089">
    <property type="entry name" value="ZF_RING_2"/>
    <property type="match status" value="1"/>
</dbReference>
<gene>
    <name evidence="9" type="primary">LOC101156581</name>
</gene>
<dbReference type="FunFam" id="2.60.120.920:FF:000004">
    <property type="entry name" value="Butyrophilin subfamily 1 member A1"/>
    <property type="match status" value="1"/>
</dbReference>
<feature type="coiled-coil region" evidence="5">
    <location>
        <begin position="194"/>
        <end position="246"/>
    </location>
</feature>
<dbReference type="InterPro" id="IPR050143">
    <property type="entry name" value="TRIM/RBCC"/>
</dbReference>
<evidence type="ECO:0000256" key="4">
    <source>
        <dbReference type="PROSITE-ProRule" id="PRU00024"/>
    </source>
</evidence>
<dbReference type="Pfam" id="PF13765">
    <property type="entry name" value="PRY"/>
    <property type="match status" value="1"/>
</dbReference>
<dbReference type="KEGG" id="ola:101156581"/>
<reference evidence="9" key="2">
    <citation type="submission" date="2025-08" db="UniProtKB">
        <authorList>
            <consortium name="Ensembl"/>
        </authorList>
    </citation>
    <scope>IDENTIFICATION</scope>
    <source>
        <strain evidence="9">Hd-rR</strain>
    </source>
</reference>
<name>A0A3B3HN66_ORYLA</name>
<dbReference type="AlphaFoldDB" id="A0A3B3HN66"/>
<dbReference type="Proteomes" id="UP000001038">
    <property type="component" value="Chromosome 9"/>
</dbReference>
<dbReference type="CDD" id="cd12893">
    <property type="entry name" value="SPRY_PRY_TRIM35"/>
    <property type="match status" value="1"/>
</dbReference>
<dbReference type="InterPro" id="IPR003877">
    <property type="entry name" value="SPRY_dom"/>
</dbReference>
<dbReference type="InterPro" id="IPR006574">
    <property type="entry name" value="PRY"/>
</dbReference>
<dbReference type="GeneID" id="101156581"/>
<dbReference type="InterPro" id="IPR013083">
    <property type="entry name" value="Znf_RING/FYVE/PHD"/>
</dbReference>
<reference evidence="9" key="3">
    <citation type="submission" date="2025-09" db="UniProtKB">
        <authorList>
            <consortium name="Ensembl"/>
        </authorList>
    </citation>
    <scope>IDENTIFICATION</scope>
    <source>
        <strain evidence="9">Hd-rR</strain>
    </source>
</reference>
<dbReference type="Gene3D" id="2.60.120.920">
    <property type="match status" value="1"/>
</dbReference>
<keyword evidence="10" id="KW-1185">Reference proteome</keyword>
<dbReference type="Pfam" id="PF00643">
    <property type="entry name" value="zf-B_box"/>
    <property type="match status" value="1"/>
</dbReference>
<dbReference type="GO" id="GO:0005737">
    <property type="term" value="C:cytoplasm"/>
    <property type="evidence" value="ECO:0000318"/>
    <property type="project" value="GO_Central"/>
</dbReference>
<dbReference type="InterPro" id="IPR013320">
    <property type="entry name" value="ConA-like_dom_sf"/>
</dbReference>
<dbReference type="GO" id="GO:0061630">
    <property type="term" value="F:ubiquitin protein ligase activity"/>
    <property type="evidence" value="ECO:0000318"/>
    <property type="project" value="GO_Central"/>
</dbReference>
<organism evidence="9 10">
    <name type="scientific">Oryzias latipes</name>
    <name type="common">Japanese rice fish</name>
    <name type="synonym">Japanese killifish</name>
    <dbReference type="NCBI Taxonomy" id="8090"/>
    <lineage>
        <taxon>Eukaryota</taxon>
        <taxon>Metazoa</taxon>
        <taxon>Chordata</taxon>
        <taxon>Craniata</taxon>
        <taxon>Vertebrata</taxon>
        <taxon>Euteleostomi</taxon>
        <taxon>Actinopterygii</taxon>
        <taxon>Neopterygii</taxon>
        <taxon>Teleostei</taxon>
        <taxon>Neoteleostei</taxon>
        <taxon>Acanthomorphata</taxon>
        <taxon>Ovalentaria</taxon>
        <taxon>Atherinomorphae</taxon>
        <taxon>Beloniformes</taxon>
        <taxon>Adrianichthyidae</taxon>
        <taxon>Oryziinae</taxon>
        <taxon>Oryzias</taxon>
    </lineage>
</organism>
<feature type="coiled-coil region" evidence="5">
    <location>
        <begin position="133"/>
        <end position="160"/>
    </location>
</feature>
<dbReference type="PROSITE" id="PS50119">
    <property type="entry name" value="ZF_BBOX"/>
    <property type="match status" value="1"/>
</dbReference>
<dbReference type="InterPro" id="IPR001870">
    <property type="entry name" value="B30.2/SPRY"/>
</dbReference>
<feature type="domain" description="B30.2/SPRY" evidence="8">
    <location>
        <begin position="281"/>
        <end position="473"/>
    </location>
</feature>
<dbReference type="SUPFAM" id="SSF57850">
    <property type="entry name" value="RING/U-box"/>
    <property type="match status" value="1"/>
</dbReference>
<keyword evidence="2 4" id="KW-0863">Zinc-finger</keyword>
<evidence type="ECO:0000256" key="1">
    <source>
        <dbReference type="ARBA" id="ARBA00022723"/>
    </source>
</evidence>
<proteinExistence type="predicted"/>
<dbReference type="PANTHER" id="PTHR24103">
    <property type="entry name" value="E3 UBIQUITIN-PROTEIN LIGASE TRIM"/>
    <property type="match status" value="1"/>
</dbReference>
<dbReference type="GeneTree" id="ENSGT00970000193390"/>
<dbReference type="Ensembl" id="ENSORLT00000030684.1">
    <property type="protein sequence ID" value="ENSORLP00000033163.1"/>
    <property type="gene ID" value="ENSORLG00000029118.1"/>
</dbReference>
<dbReference type="SUPFAM" id="SSF49899">
    <property type="entry name" value="Concanavalin A-like lectins/glucanases"/>
    <property type="match status" value="1"/>
</dbReference>
<dbReference type="Pfam" id="PF00622">
    <property type="entry name" value="SPRY"/>
    <property type="match status" value="1"/>
</dbReference>
<dbReference type="InParanoid" id="A0A3B3HN66"/>
<sequence>MAERAALLESYLNCHVCSETFNDPVTLSCNHNFCWSCLQKFWEQTQNKNCPICKRKPLEDHPAVNFGLKELADSFAGRQKSESSETKTGEQKFMEVCRKHPGESKLFCKDEQRAFCPFCEFFVHQSHKVVPVEEAVRELKEELKSDLKSLQDKKIKYKEVEKTYNQMIQHSKKQLLSTETQIRAEFNKLQQFLKEEEESRLAALTEEEEQKGKTVMGEMKRIQEQMSSLSESISAVEAELQKDKEAFLSSWKDTQSRARAQSSLSDPQLLSGALIDVAKHVGNLSFRVWEKMKEKVHSSPVLLDPNTGSRYLYLSDDLTSVRYGETSQQLPNNPERFMKYAEVFGSEGFRSGKHSWEVCFHTNVPVWNIGVAKESVNRKGERFVTPENGFWCLLHRNGKYTNGLCQTVTVTKSLQKIRVQLDYDRGEVSFYNPEDMTHIYTHKDTFTDKLFPYFEVNKSGDVKTPKLQICPTD</sequence>
<dbReference type="RefSeq" id="XP_020561360.2">
    <property type="nucleotide sequence ID" value="XM_020705701.2"/>
</dbReference>
<dbReference type="Gene3D" id="3.30.40.10">
    <property type="entry name" value="Zinc/RING finger domain, C3HC4 (zinc finger)"/>
    <property type="match status" value="1"/>
</dbReference>
<dbReference type="SMART" id="SM00184">
    <property type="entry name" value="RING"/>
    <property type="match status" value="1"/>
</dbReference>
<dbReference type="SUPFAM" id="SSF57845">
    <property type="entry name" value="B-box zinc-binding domain"/>
    <property type="match status" value="1"/>
</dbReference>
<dbReference type="Gene3D" id="3.30.160.60">
    <property type="entry name" value="Classic Zinc Finger"/>
    <property type="match status" value="1"/>
</dbReference>
<evidence type="ECO:0000256" key="2">
    <source>
        <dbReference type="ARBA" id="ARBA00022771"/>
    </source>
</evidence>
<keyword evidence="5" id="KW-0175">Coiled coil</keyword>
<dbReference type="GO" id="GO:0045087">
    <property type="term" value="P:innate immune response"/>
    <property type="evidence" value="ECO:0000318"/>
    <property type="project" value="GO_Central"/>
</dbReference>
<accession>A0A3B3HN66</accession>
<dbReference type="Pfam" id="PF13445">
    <property type="entry name" value="zf-RING_UBOX"/>
    <property type="match status" value="1"/>
</dbReference>
<evidence type="ECO:0000313" key="10">
    <source>
        <dbReference type="Proteomes" id="UP000001038"/>
    </source>
</evidence>
<evidence type="ECO:0000256" key="3">
    <source>
        <dbReference type="ARBA" id="ARBA00022833"/>
    </source>
</evidence>
<dbReference type="OrthoDB" id="654191at2759"/>
<evidence type="ECO:0000313" key="9">
    <source>
        <dbReference type="Ensembl" id="ENSORLP00000033163.1"/>
    </source>
</evidence>
<reference evidence="9 10" key="1">
    <citation type="journal article" date="2007" name="Nature">
        <title>The medaka draft genome and insights into vertebrate genome evolution.</title>
        <authorList>
            <person name="Kasahara M."/>
            <person name="Naruse K."/>
            <person name="Sasaki S."/>
            <person name="Nakatani Y."/>
            <person name="Qu W."/>
            <person name="Ahsan B."/>
            <person name="Yamada T."/>
            <person name="Nagayasu Y."/>
            <person name="Doi K."/>
            <person name="Kasai Y."/>
            <person name="Jindo T."/>
            <person name="Kobayashi D."/>
            <person name="Shimada A."/>
            <person name="Toyoda A."/>
            <person name="Kuroki Y."/>
            <person name="Fujiyama A."/>
            <person name="Sasaki T."/>
            <person name="Shimizu A."/>
            <person name="Asakawa S."/>
            <person name="Shimizu N."/>
            <person name="Hashimoto S."/>
            <person name="Yang J."/>
            <person name="Lee Y."/>
            <person name="Matsushima K."/>
            <person name="Sugano S."/>
            <person name="Sakaizumi M."/>
            <person name="Narita T."/>
            <person name="Ohishi K."/>
            <person name="Haga S."/>
            <person name="Ohta F."/>
            <person name="Nomoto H."/>
            <person name="Nogata K."/>
            <person name="Morishita T."/>
            <person name="Endo T."/>
            <person name="Shin-I T."/>
            <person name="Takeda H."/>
            <person name="Morishita S."/>
            <person name="Kohara Y."/>
        </authorList>
    </citation>
    <scope>NUCLEOTIDE SEQUENCE [LARGE SCALE GENOMIC DNA]</scope>
    <source>
        <strain evidence="9 10">Hd-rR</strain>
    </source>
</reference>
<keyword evidence="3" id="KW-0862">Zinc</keyword>
<dbReference type="STRING" id="8090.ENSORLP00000033163"/>
<dbReference type="GO" id="GO:0008270">
    <property type="term" value="F:zinc ion binding"/>
    <property type="evidence" value="ECO:0007669"/>
    <property type="project" value="UniProtKB-KW"/>
</dbReference>
<dbReference type="InterPro" id="IPR017907">
    <property type="entry name" value="Znf_RING_CS"/>
</dbReference>
<protein>
    <submittedName>
        <fullName evidence="9">Uncharacterized protein</fullName>
    </submittedName>
</protein>
<evidence type="ECO:0000256" key="5">
    <source>
        <dbReference type="SAM" id="Coils"/>
    </source>
</evidence>